<dbReference type="GO" id="GO:1990573">
    <property type="term" value="P:potassium ion import across plasma membrane"/>
    <property type="evidence" value="ECO:0007669"/>
    <property type="project" value="TreeGrafter"/>
</dbReference>
<evidence type="ECO:0000313" key="15">
    <source>
        <dbReference type="Proteomes" id="UP000321523"/>
    </source>
</evidence>
<proteinExistence type="inferred from homology"/>
<dbReference type="Gene3D" id="1.20.1110.10">
    <property type="entry name" value="Calcium-transporting ATPase, transmembrane domain"/>
    <property type="match status" value="1"/>
</dbReference>
<evidence type="ECO:0000256" key="11">
    <source>
        <dbReference type="SAM" id="MobiDB-lite"/>
    </source>
</evidence>
<keyword evidence="6" id="KW-0547">Nucleotide-binding</keyword>
<dbReference type="PANTHER" id="PTHR43294:SF21">
    <property type="entry name" value="CATION TRANSPORTING ATPASE"/>
    <property type="match status" value="1"/>
</dbReference>
<dbReference type="GO" id="GO:0036376">
    <property type="term" value="P:sodium ion export across plasma membrane"/>
    <property type="evidence" value="ECO:0007669"/>
    <property type="project" value="TreeGrafter"/>
</dbReference>
<evidence type="ECO:0000256" key="8">
    <source>
        <dbReference type="ARBA" id="ARBA00022967"/>
    </source>
</evidence>
<accession>A0A512DPX7</accession>
<protein>
    <submittedName>
        <fullName evidence="14">Cation-transporting P-type ATPase</fullName>
    </submittedName>
</protein>
<dbReference type="FunFam" id="2.70.150.10:FF:000016">
    <property type="entry name" value="Calcium-transporting P-type ATPase putative"/>
    <property type="match status" value="1"/>
</dbReference>
<feature type="transmembrane region" description="Helical" evidence="12">
    <location>
        <begin position="716"/>
        <end position="735"/>
    </location>
</feature>
<dbReference type="Pfam" id="PF00690">
    <property type="entry name" value="Cation_ATPase_N"/>
    <property type="match status" value="1"/>
</dbReference>
<dbReference type="OrthoDB" id="391538at2"/>
<dbReference type="AlphaFoldDB" id="A0A512DPX7"/>
<dbReference type="Pfam" id="PF00122">
    <property type="entry name" value="E1-E2_ATPase"/>
    <property type="match status" value="1"/>
</dbReference>
<dbReference type="RefSeq" id="WP_084720640.1">
    <property type="nucleotide sequence ID" value="NZ_BJYZ01000009.1"/>
</dbReference>
<dbReference type="InterPro" id="IPR001757">
    <property type="entry name" value="P_typ_ATPase"/>
</dbReference>
<reference evidence="14 15" key="1">
    <citation type="submission" date="2019-07" db="EMBL/GenBank/DDBJ databases">
        <title>Whole genome shotgun sequence of Skermanella aerolata NBRC 106429.</title>
        <authorList>
            <person name="Hosoyama A."/>
            <person name="Uohara A."/>
            <person name="Ohji S."/>
            <person name="Ichikawa N."/>
        </authorList>
    </citation>
    <scope>NUCLEOTIDE SEQUENCE [LARGE SCALE GENOMIC DNA]</scope>
    <source>
        <strain evidence="14 15">NBRC 106429</strain>
    </source>
</reference>
<dbReference type="InterPro" id="IPR018303">
    <property type="entry name" value="ATPase_P-typ_P_site"/>
</dbReference>
<evidence type="ECO:0000256" key="9">
    <source>
        <dbReference type="ARBA" id="ARBA00022989"/>
    </source>
</evidence>
<dbReference type="SUPFAM" id="SSF81653">
    <property type="entry name" value="Calcium ATPase, transduction domain A"/>
    <property type="match status" value="1"/>
</dbReference>
<evidence type="ECO:0000256" key="4">
    <source>
        <dbReference type="ARBA" id="ARBA00022692"/>
    </source>
</evidence>
<evidence type="ECO:0000256" key="7">
    <source>
        <dbReference type="ARBA" id="ARBA00022840"/>
    </source>
</evidence>
<dbReference type="SUPFAM" id="SSF56784">
    <property type="entry name" value="HAD-like"/>
    <property type="match status" value="1"/>
</dbReference>
<comment type="subcellular location">
    <subcellularLocation>
        <location evidence="1">Cell membrane</location>
        <topology evidence="1">Multi-pass membrane protein</topology>
    </subcellularLocation>
</comment>
<dbReference type="FunFam" id="3.40.50.1000:FF:000001">
    <property type="entry name" value="Phospholipid-transporting ATPase IC"/>
    <property type="match status" value="1"/>
</dbReference>
<evidence type="ECO:0000256" key="5">
    <source>
        <dbReference type="ARBA" id="ARBA00022723"/>
    </source>
</evidence>
<dbReference type="Gene3D" id="3.40.1110.10">
    <property type="entry name" value="Calcium-transporting ATPase, cytoplasmic domain N"/>
    <property type="match status" value="1"/>
</dbReference>
<dbReference type="GO" id="GO:0016887">
    <property type="term" value="F:ATP hydrolysis activity"/>
    <property type="evidence" value="ECO:0007669"/>
    <property type="project" value="InterPro"/>
</dbReference>
<dbReference type="Gene3D" id="3.40.50.1000">
    <property type="entry name" value="HAD superfamily/HAD-like"/>
    <property type="match status" value="1"/>
</dbReference>
<feature type="transmembrane region" description="Helical" evidence="12">
    <location>
        <begin position="816"/>
        <end position="837"/>
    </location>
</feature>
<feature type="transmembrane region" description="Helical" evidence="12">
    <location>
        <begin position="107"/>
        <end position="123"/>
    </location>
</feature>
<evidence type="ECO:0000256" key="12">
    <source>
        <dbReference type="SAM" id="Phobius"/>
    </source>
</evidence>
<dbReference type="GO" id="GO:0030007">
    <property type="term" value="P:intracellular potassium ion homeostasis"/>
    <property type="evidence" value="ECO:0007669"/>
    <property type="project" value="TreeGrafter"/>
</dbReference>
<feature type="transmembrane region" description="Helical" evidence="12">
    <location>
        <begin position="747"/>
        <end position="767"/>
    </location>
</feature>
<feature type="transmembrane region" description="Helical" evidence="12">
    <location>
        <begin position="858"/>
        <end position="875"/>
    </location>
</feature>
<dbReference type="PRINTS" id="PR00119">
    <property type="entry name" value="CATATPASE"/>
</dbReference>
<dbReference type="NCBIfam" id="TIGR01494">
    <property type="entry name" value="ATPase_P-type"/>
    <property type="match status" value="3"/>
</dbReference>
<feature type="transmembrane region" description="Helical" evidence="12">
    <location>
        <begin position="788"/>
        <end position="810"/>
    </location>
</feature>
<dbReference type="PANTHER" id="PTHR43294">
    <property type="entry name" value="SODIUM/POTASSIUM-TRANSPORTING ATPASE SUBUNIT ALPHA"/>
    <property type="match status" value="1"/>
</dbReference>
<dbReference type="Pfam" id="PF13246">
    <property type="entry name" value="Cation_ATPase"/>
    <property type="match status" value="1"/>
</dbReference>
<dbReference type="GO" id="GO:0005524">
    <property type="term" value="F:ATP binding"/>
    <property type="evidence" value="ECO:0007669"/>
    <property type="project" value="UniProtKB-KW"/>
</dbReference>
<feature type="transmembrane region" description="Helical" evidence="12">
    <location>
        <begin position="881"/>
        <end position="906"/>
    </location>
</feature>
<keyword evidence="15" id="KW-1185">Reference proteome</keyword>
<dbReference type="Gene3D" id="2.70.150.10">
    <property type="entry name" value="Calcium-transporting ATPase, cytoplasmic transduction domain A"/>
    <property type="match status" value="1"/>
</dbReference>
<dbReference type="GO" id="GO:1902600">
    <property type="term" value="P:proton transmembrane transport"/>
    <property type="evidence" value="ECO:0007669"/>
    <property type="project" value="TreeGrafter"/>
</dbReference>
<dbReference type="Proteomes" id="UP000321523">
    <property type="component" value="Unassembled WGS sequence"/>
</dbReference>
<feature type="transmembrane region" description="Helical" evidence="12">
    <location>
        <begin position="83"/>
        <end position="101"/>
    </location>
</feature>
<comment type="similarity">
    <text evidence="2">Belongs to the cation transport ATPase (P-type) (TC 3.A.3) family. Type IIA subfamily.</text>
</comment>
<dbReference type="InterPro" id="IPR004014">
    <property type="entry name" value="ATPase_P-typ_cation-transptr_N"/>
</dbReference>
<dbReference type="InterPro" id="IPR044492">
    <property type="entry name" value="P_typ_ATPase_HD_dom"/>
</dbReference>
<feature type="domain" description="Cation-transporting P-type ATPase N-terminal" evidence="13">
    <location>
        <begin position="30"/>
        <end position="103"/>
    </location>
</feature>
<evidence type="ECO:0000256" key="3">
    <source>
        <dbReference type="ARBA" id="ARBA00022475"/>
    </source>
</evidence>
<evidence type="ECO:0000256" key="1">
    <source>
        <dbReference type="ARBA" id="ARBA00004651"/>
    </source>
</evidence>
<organism evidence="14 15">
    <name type="scientific">Skermanella aerolata</name>
    <dbReference type="NCBI Taxonomy" id="393310"/>
    <lineage>
        <taxon>Bacteria</taxon>
        <taxon>Pseudomonadati</taxon>
        <taxon>Pseudomonadota</taxon>
        <taxon>Alphaproteobacteria</taxon>
        <taxon>Rhodospirillales</taxon>
        <taxon>Azospirillaceae</taxon>
        <taxon>Skermanella</taxon>
    </lineage>
</organism>
<dbReference type="SUPFAM" id="SSF81660">
    <property type="entry name" value="Metal cation-transporting ATPase, ATP-binding domain N"/>
    <property type="match status" value="1"/>
</dbReference>
<dbReference type="GO" id="GO:0046872">
    <property type="term" value="F:metal ion binding"/>
    <property type="evidence" value="ECO:0007669"/>
    <property type="project" value="UniProtKB-KW"/>
</dbReference>
<keyword evidence="9 12" id="KW-1133">Transmembrane helix</keyword>
<evidence type="ECO:0000256" key="10">
    <source>
        <dbReference type="ARBA" id="ARBA00023136"/>
    </source>
</evidence>
<dbReference type="InterPro" id="IPR023298">
    <property type="entry name" value="ATPase_P-typ_TM_dom_sf"/>
</dbReference>
<dbReference type="SMART" id="SM00831">
    <property type="entry name" value="Cation_ATPase_N"/>
    <property type="match status" value="1"/>
</dbReference>
<feature type="region of interest" description="Disordered" evidence="11">
    <location>
        <begin position="1"/>
        <end position="23"/>
    </location>
</feature>
<dbReference type="GO" id="GO:0006883">
    <property type="term" value="P:intracellular sodium ion homeostasis"/>
    <property type="evidence" value="ECO:0007669"/>
    <property type="project" value="TreeGrafter"/>
</dbReference>
<dbReference type="InterPro" id="IPR023299">
    <property type="entry name" value="ATPase_P-typ_cyto_dom_N"/>
</dbReference>
<dbReference type="InterPro" id="IPR006068">
    <property type="entry name" value="ATPase_P-typ_cation-transptr_C"/>
</dbReference>
<keyword evidence="7" id="KW-0067">ATP-binding</keyword>
<dbReference type="SFLD" id="SFLDF00027">
    <property type="entry name" value="p-type_atpase"/>
    <property type="match status" value="1"/>
</dbReference>
<name>A0A512DPX7_9PROT</name>
<evidence type="ECO:0000259" key="13">
    <source>
        <dbReference type="SMART" id="SM00831"/>
    </source>
</evidence>
<keyword evidence="4 12" id="KW-0812">Transmembrane</keyword>
<dbReference type="InterPro" id="IPR050510">
    <property type="entry name" value="Cation_transp_ATPase_P-type"/>
</dbReference>
<dbReference type="GO" id="GO:0005391">
    <property type="term" value="F:P-type sodium:potassium-exchanging transporter activity"/>
    <property type="evidence" value="ECO:0007669"/>
    <property type="project" value="TreeGrafter"/>
</dbReference>
<dbReference type="GO" id="GO:0005886">
    <property type="term" value="C:plasma membrane"/>
    <property type="evidence" value="ECO:0007669"/>
    <property type="project" value="UniProtKB-SubCell"/>
</dbReference>
<gene>
    <name evidence="14" type="ORF">SAE02_23380</name>
</gene>
<evidence type="ECO:0000256" key="2">
    <source>
        <dbReference type="ARBA" id="ARBA00005675"/>
    </source>
</evidence>
<dbReference type="SFLD" id="SFLDG00002">
    <property type="entry name" value="C1.7:_P-type_atpase_like"/>
    <property type="match status" value="1"/>
</dbReference>
<sequence length="923" mass="97160">MTGGSSTKEASLNEARFSEGQTHQPLPAEAWHAVAAEEALKRLETGRNGLSAEEAARRLARHGPNRLTPPAGRSALWRFAAQFNNILILVLIAAAAVSALLGEIVDAAVIVGVVAINAAIGFIQEGKAEQALNAIRSMLSLNASAVRDGKRLTIPAEELVPGDLVHLASGDRVPADLRLISSRNLQVEESALTGESVPVQKSVEPVEPDAALGDRTSSAWSGTLVTMGQGTGVVVATGDATEIGRISTMIAGVETLATPLLAQMAVFGRWLTAAILVLAALAFAVGVWLRGLPMTDMFMAAVGIAVAAIPEGLPAVMTITLAIGVTRMARRNAIIRRLPAVETLGSVSVICSDKTGTLTRNELTVRRVATAEAAYGVDGTGYEPEGAFARDGAPVTDPAADPALLEIARAALLCNDAGLTSQDGVWHVEGAPTDGALLALALKAGLDQSATRREYPRMDVIPFESEHKFMATLHRVPNGGGRIYVKGAPERLVEMAAAERRADGDAPIDTAAWIGRIAEMAGQGQRVLAVASLDVSAGLKHLNFGDVTSGLTLLGLLGLIDPPRQEAIEAVKACSDAGIRVKMITGDHALTASAIGAAIGLRAGKALTGRDLDLLDDEALGRAARDTDIFARTTPEHKIRLVRALQADGATIAMTGDGVNDAPALKRADVGIAMGNKGTEAAREAASMVLADDNFASIAAAVAEGRTVYDNLRKTILFLLPTNAAQAMIILLAILAGTTLPITPVQILWVNMISAVTLGLALAFEPPEPDIMRRPPRRAREGILTGYMAWRILSVMVLLTIPAFGLFLWLESTGASIAEARTVAVNTLVVGEIFYLWNARTIMNPVLSFKGIFGSRPVLISIAICLLLQLAFTYLPFMNSLFGTAAIGLLDWAMLAGIGATVFVIIELEKATARRWRGNQSRR</sequence>
<dbReference type="Pfam" id="PF08282">
    <property type="entry name" value="Hydrolase_3"/>
    <property type="match status" value="1"/>
</dbReference>
<dbReference type="InterPro" id="IPR008250">
    <property type="entry name" value="ATPase_P-typ_transduc_dom_A_sf"/>
</dbReference>
<evidence type="ECO:0000256" key="6">
    <source>
        <dbReference type="ARBA" id="ARBA00022741"/>
    </source>
</evidence>
<keyword evidence="5" id="KW-0479">Metal-binding</keyword>
<keyword evidence="10 12" id="KW-0472">Membrane</keyword>
<dbReference type="InterPro" id="IPR023214">
    <property type="entry name" value="HAD_sf"/>
</dbReference>
<dbReference type="EMBL" id="BJYZ01000009">
    <property type="protein sequence ID" value="GEO38190.1"/>
    <property type="molecule type" value="Genomic_DNA"/>
</dbReference>
<dbReference type="Pfam" id="PF00689">
    <property type="entry name" value="Cation_ATPase_C"/>
    <property type="match status" value="1"/>
</dbReference>
<feature type="compositionally biased region" description="Polar residues" evidence="11">
    <location>
        <begin position="1"/>
        <end position="10"/>
    </location>
</feature>
<dbReference type="PROSITE" id="PS00154">
    <property type="entry name" value="ATPASE_E1_E2"/>
    <property type="match status" value="1"/>
</dbReference>
<dbReference type="InterPro" id="IPR059000">
    <property type="entry name" value="ATPase_P-type_domA"/>
</dbReference>
<dbReference type="SFLD" id="SFLDS00003">
    <property type="entry name" value="Haloacid_Dehalogenase"/>
    <property type="match status" value="1"/>
</dbReference>
<keyword evidence="8" id="KW-1278">Translocase</keyword>
<comment type="caution">
    <text evidence="14">The sequence shown here is derived from an EMBL/GenBank/DDBJ whole genome shotgun (WGS) entry which is preliminary data.</text>
</comment>
<evidence type="ECO:0000313" key="14">
    <source>
        <dbReference type="EMBL" id="GEO38190.1"/>
    </source>
</evidence>
<feature type="transmembrane region" description="Helical" evidence="12">
    <location>
        <begin position="270"/>
        <end position="291"/>
    </location>
</feature>
<dbReference type="InterPro" id="IPR036412">
    <property type="entry name" value="HAD-like_sf"/>
</dbReference>
<keyword evidence="3" id="KW-1003">Cell membrane</keyword>
<feature type="transmembrane region" description="Helical" evidence="12">
    <location>
        <begin position="297"/>
        <end position="326"/>
    </location>
</feature>
<dbReference type="SUPFAM" id="SSF81665">
    <property type="entry name" value="Calcium ATPase, transmembrane domain M"/>
    <property type="match status" value="1"/>
</dbReference>
<dbReference type="PRINTS" id="PR00120">
    <property type="entry name" value="HATPASE"/>
</dbReference>